<dbReference type="Proteomes" id="UP001163846">
    <property type="component" value="Unassembled WGS sequence"/>
</dbReference>
<dbReference type="PANTHER" id="PTHR35560:SF3">
    <property type="entry name" value="PEPTIDASE S9 PROLYL OLIGOPEPTIDASE CATALYTIC DOMAIN-CONTAINING PROTEIN"/>
    <property type="match status" value="1"/>
</dbReference>
<evidence type="ECO:0000256" key="1">
    <source>
        <dbReference type="SAM" id="MobiDB-lite"/>
    </source>
</evidence>
<feature type="region of interest" description="Disordered" evidence="1">
    <location>
        <begin position="70"/>
        <end position="96"/>
    </location>
</feature>
<dbReference type="Gene3D" id="3.40.50.1820">
    <property type="entry name" value="alpha/beta hydrolase"/>
    <property type="match status" value="2"/>
</dbReference>
<dbReference type="InterPro" id="IPR029058">
    <property type="entry name" value="AB_hydrolase_fold"/>
</dbReference>
<organism evidence="2 3">
    <name type="scientific">Lentinula raphanica</name>
    <dbReference type="NCBI Taxonomy" id="153919"/>
    <lineage>
        <taxon>Eukaryota</taxon>
        <taxon>Fungi</taxon>
        <taxon>Dikarya</taxon>
        <taxon>Basidiomycota</taxon>
        <taxon>Agaricomycotina</taxon>
        <taxon>Agaricomycetes</taxon>
        <taxon>Agaricomycetidae</taxon>
        <taxon>Agaricales</taxon>
        <taxon>Marasmiineae</taxon>
        <taxon>Omphalotaceae</taxon>
        <taxon>Lentinula</taxon>
    </lineage>
</organism>
<sequence length="316" mass="34887">MRHFWPSFAQYSPIPTEKMQDSYKQSSLSLLRRLTSLSIVPLLAALQVAVPSLAATLPRNSPFSSFSSEATSLLPRQESNPDPAVGGSPDDGWQSMPEVTDATAFPNWILDDSGAMLPVYQTTGLVLTEVTRAVIVLPGKPRDCWYYFNAMNNALYLTSYQNSSISRSQISPMAPCFWTEADVEAGAAPEDVLIWGMRTWISGHENTGPDGIDGCSSFEALDRLIGYYMNRTVYSNLNAIPQVAKWFSDTLIWDAVLALYNSRIVNYAWGMADDGNGDTRCEAETQGSTHYTRGQNFINMVNATFGWPANATVDWG</sequence>
<reference evidence="2" key="1">
    <citation type="submission" date="2022-08" db="EMBL/GenBank/DDBJ databases">
        <authorList>
            <consortium name="DOE Joint Genome Institute"/>
            <person name="Min B."/>
            <person name="Riley R."/>
            <person name="Sierra-Patev S."/>
            <person name="Naranjo-Ortiz M."/>
            <person name="Looney B."/>
            <person name="Konkel Z."/>
            <person name="Slot J.C."/>
            <person name="Sakamoto Y."/>
            <person name="Steenwyk J.L."/>
            <person name="Rokas A."/>
            <person name="Carro J."/>
            <person name="Camarero S."/>
            <person name="Ferreira P."/>
            <person name="Molpeceres G."/>
            <person name="Ruiz-Duenas F.J."/>
            <person name="Serrano A."/>
            <person name="Henrissat B."/>
            <person name="Drula E."/>
            <person name="Hughes K.W."/>
            <person name="Mata J.L."/>
            <person name="Ishikawa N.K."/>
            <person name="Vargas-Isla R."/>
            <person name="Ushijima S."/>
            <person name="Smith C.A."/>
            <person name="Ahrendt S."/>
            <person name="Andreopoulos W."/>
            <person name="He G."/>
            <person name="Labutti K."/>
            <person name="Lipzen A."/>
            <person name="Ng V."/>
            <person name="Sandor L."/>
            <person name="Barry K."/>
            <person name="Martinez A.T."/>
            <person name="Xiao Y."/>
            <person name="Gibbons J.G."/>
            <person name="Terashima K."/>
            <person name="Hibbett D.S."/>
            <person name="Grigoriev I.V."/>
        </authorList>
    </citation>
    <scope>NUCLEOTIDE SEQUENCE</scope>
    <source>
        <strain evidence="2">TFB9207</strain>
    </source>
</reference>
<evidence type="ECO:0000313" key="3">
    <source>
        <dbReference type="Proteomes" id="UP001163846"/>
    </source>
</evidence>
<dbReference type="AlphaFoldDB" id="A0AA38NW81"/>
<gene>
    <name evidence="2" type="ORF">F5878DRAFT_647359</name>
</gene>
<dbReference type="PANTHER" id="PTHR35560">
    <property type="entry name" value="BLL0132 PROTEIN"/>
    <property type="match status" value="1"/>
</dbReference>
<comment type="caution">
    <text evidence="2">The sequence shown here is derived from an EMBL/GenBank/DDBJ whole genome shotgun (WGS) entry which is preliminary data.</text>
</comment>
<dbReference type="EMBL" id="MU807247">
    <property type="protein sequence ID" value="KAJ3831770.1"/>
    <property type="molecule type" value="Genomic_DNA"/>
</dbReference>
<keyword evidence="3" id="KW-1185">Reference proteome</keyword>
<name>A0AA38NW81_9AGAR</name>
<proteinExistence type="predicted"/>
<accession>A0AA38NW81</accession>
<protein>
    <submittedName>
        <fullName evidence="2">Uncharacterized protein</fullName>
    </submittedName>
</protein>
<evidence type="ECO:0000313" key="2">
    <source>
        <dbReference type="EMBL" id="KAJ3831770.1"/>
    </source>
</evidence>